<dbReference type="InterPro" id="IPR036388">
    <property type="entry name" value="WH-like_DNA-bd_sf"/>
</dbReference>
<dbReference type="EMBL" id="SNXO01000001">
    <property type="protein sequence ID" value="TDP60529.1"/>
    <property type="molecule type" value="Genomic_DNA"/>
</dbReference>
<dbReference type="SUPFAM" id="SSF53850">
    <property type="entry name" value="Periplasmic binding protein-like II"/>
    <property type="match status" value="1"/>
</dbReference>
<dbReference type="Proteomes" id="UP000295500">
    <property type="component" value="Unassembled WGS sequence"/>
</dbReference>
<dbReference type="Pfam" id="PF00126">
    <property type="entry name" value="HTH_1"/>
    <property type="match status" value="1"/>
</dbReference>
<evidence type="ECO:0000256" key="2">
    <source>
        <dbReference type="ARBA" id="ARBA00023015"/>
    </source>
</evidence>
<keyword evidence="4" id="KW-0804">Transcription</keyword>
<dbReference type="CDD" id="cd05466">
    <property type="entry name" value="PBP2_LTTR_substrate"/>
    <property type="match status" value="1"/>
</dbReference>
<reference evidence="6 7" key="1">
    <citation type="submission" date="2019-03" db="EMBL/GenBank/DDBJ databases">
        <title>Genomic Encyclopedia of Type Strains, Phase IV (KMG-IV): sequencing the most valuable type-strain genomes for metagenomic binning, comparative biology and taxonomic classification.</title>
        <authorList>
            <person name="Goeker M."/>
        </authorList>
    </citation>
    <scope>NUCLEOTIDE SEQUENCE [LARGE SCALE GENOMIC DNA]</scope>
    <source>
        <strain evidence="6 7">DSM 28287</strain>
    </source>
</reference>
<dbReference type="PRINTS" id="PR00039">
    <property type="entry name" value="HTHLYSR"/>
</dbReference>
<dbReference type="Gene3D" id="1.10.10.10">
    <property type="entry name" value="Winged helix-like DNA-binding domain superfamily/Winged helix DNA-binding domain"/>
    <property type="match status" value="1"/>
</dbReference>
<keyword evidence="2" id="KW-0805">Transcription regulation</keyword>
<dbReference type="Gene3D" id="3.40.190.10">
    <property type="entry name" value="Periplasmic binding protein-like II"/>
    <property type="match status" value="2"/>
</dbReference>
<dbReference type="SUPFAM" id="SSF46785">
    <property type="entry name" value="Winged helix' DNA-binding domain"/>
    <property type="match status" value="1"/>
</dbReference>
<organism evidence="6 7">
    <name type="scientific">Aminicella lysinilytica</name>
    <dbReference type="NCBI Taxonomy" id="433323"/>
    <lineage>
        <taxon>Bacteria</taxon>
        <taxon>Bacillati</taxon>
        <taxon>Bacillota</taxon>
        <taxon>Clostridia</taxon>
        <taxon>Peptostreptococcales</taxon>
        <taxon>Anaerovoracaceae</taxon>
        <taxon>Aminicella</taxon>
    </lineage>
</organism>
<evidence type="ECO:0000259" key="5">
    <source>
        <dbReference type="PROSITE" id="PS50931"/>
    </source>
</evidence>
<dbReference type="PANTHER" id="PTHR30346:SF0">
    <property type="entry name" value="HCA OPERON TRANSCRIPTIONAL ACTIVATOR HCAR"/>
    <property type="match status" value="1"/>
</dbReference>
<evidence type="ECO:0000256" key="3">
    <source>
        <dbReference type="ARBA" id="ARBA00023125"/>
    </source>
</evidence>
<comment type="similarity">
    <text evidence="1">Belongs to the LysR transcriptional regulatory family.</text>
</comment>
<dbReference type="Pfam" id="PF03466">
    <property type="entry name" value="LysR_substrate"/>
    <property type="match status" value="1"/>
</dbReference>
<evidence type="ECO:0000313" key="6">
    <source>
        <dbReference type="EMBL" id="TDP60529.1"/>
    </source>
</evidence>
<keyword evidence="3 6" id="KW-0238">DNA-binding</keyword>
<dbReference type="OrthoDB" id="1652954at2"/>
<gene>
    <name evidence="6" type="ORF">EV211_10143</name>
</gene>
<comment type="caution">
    <text evidence="6">The sequence shown here is derived from an EMBL/GenBank/DDBJ whole genome shotgun (WGS) entry which is preliminary data.</text>
</comment>
<dbReference type="InterPro" id="IPR000847">
    <property type="entry name" value="LysR_HTH_N"/>
</dbReference>
<name>A0A4R6QG76_9FIRM</name>
<feature type="domain" description="HTH lysR-type" evidence="5">
    <location>
        <begin position="8"/>
        <end position="60"/>
    </location>
</feature>
<evidence type="ECO:0000313" key="7">
    <source>
        <dbReference type="Proteomes" id="UP000295500"/>
    </source>
</evidence>
<dbReference type="PANTHER" id="PTHR30346">
    <property type="entry name" value="TRANSCRIPTIONAL DUAL REGULATOR HCAR-RELATED"/>
    <property type="match status" value="1"/>
</dbReference>
<evidence type="ECO:0000256" key="4">
    <source>
        <dbReference type="ARBA" id="ARBA00023163"/>
    </source>
</evidence>
<keyword evidence="7" id="KW-1185">Reference proteome</keyword>
<protein>
    <submittedName>
        <fullName evidence="6">DNA-binding transcriptional LysR family regulator</fullName>
    </submittedName>
</protein>
<proteinExistence type="inferred from homology"/>
<accession>A0A4R6QG76</accession>
<sequence>MFMDMKTQCFMEAAKCLNFTKAAERMFISQPALSKNIASLEADCGMRLFYRDKKSSVRLTPAGAVMLCELQKAVKITDGILEKARMAEAGEEGHMVIGLRFGQIFNYDVKAVLNKIDDEYPGIEIEKISGGYRDLRTWLEDGTADMIVTYEEEAGLISDATWEEVAVLDMGFCVPKENPLAAEKTLHIRDLEGQKIIVPDEREIFTVYDRFREQCMMEGFAPLEIYAPDLNHKNLMVEMGKGICLCTDDVMINRSPNVKFFKCRELGKVKLVAAWLKDNYNPVITFYHQMYENLYRNER</sequence>
<dbReference type="GO" id="GO:0032993">
    <property type="term" value="C:protein-DNA complex"/>
    <property type="evidence" value="ECO:0007669"/>
    <property type="project" value="TreeGrafter"/>
</dbReference>
<dbReference type="GO" id="GO:0003700">
    <property type="term" value="F:DNA-binding transcription factor activity"/>
    <property type="evidence" value="ECO:0007669"/>
    <property type="project" value="InterPro"/>
</dbReference>
<dbReference type="GO" id="GO:0003677">
    <property type="term" value="F:DNA binding"/>
    <property type="evidence" value="ECO:0007669"/>
    <property type="project" value="UniProtKB-KW"/>
</dbReference>
<dbReference type="InterPro" id="IPR005119">
    <property type="entry name" value="LysR_subst-bd"/>
</dbReference>
<dbReference type="AlphaFoldDB" id="A0A4R6QG76"/>
<dbReference type="InterPro" id="IPR036390">
    <property type="entry name" value="WH_DNA-bd_sf"/>
</dbReference>
<dbReference type="PROSITE" id="PS50931">
    <property type="entry name" value="HTH_LYSR"/>
    <property type="match status" value="1"/>
</dbReference>
<evidence type="ECO:0000256" key="1">
    <source>
        <dbReference type="ARBA" id="ARBA00009437"/>
    </source>
</evidence>